<keyword evidence="1" id="KW-0812">Transmembrane</keyword>
<comment type="caution">
    <text evidence="2">The sequence shown here is derived from an EMBL/GenBank/DDBJ whole genome shotgun (WGS) entry which is preliminary data.</text>
</comment>
<feature type="transmembrane region" description="Helical" evidence="1">
    <location>
        <begin position="12"/>
        <end position="31"/>
    </location>
</feature>
<feature type="transmembrane region" description="Helical" evidence="1">
    <location>
        <begin position="149"/>
        <end position="179"/>
    </location>
</feature>
<keyword evidence="3" id="KW-1185">Reference proteome</keyword>
<keyword evidence="1" id="KW-1133">Transmembrane helix</keyword>
<feature type="transmembrane region" description="Helical" evidence="1">
    <location>
        <begin position="352"/>
        <end position="370"/>
    </location>
</feature>
<accession>A0A5D0R6Y8</accession>
<protein>
    <recommendedName>
        <fullName evidence="4">Glycosyltransferase family 39 protein</fullName>
    </recommendedName>
</protein>
<feature type="transmembrane region" description="Helical" evidence="1">
    <location>
        <begin position="376"/>
        <end position="396"/>
    </location>
</feature>
<proteinExistence type="predicted"/>
<keyword evidence="1" id="KW-0472">Membrane</keyword>
<dbReference type="RefSeq" id="WP_148403696.1">
    <property type="nucleotide sequence ID" value="NZ_VSKK01000002.1"/>
</dbReference>
<dbReference type="Proteomes" id="UP000323720">
    <property type="component" value="Unassembled WGS sequence"/>
</dbReference>
<gene>
    <name evidence="2" type="ORF">ES674_09105</name>
</gene>
<organism evidence="2 3">
    <name type="scientific">Bizionia myxarmorum</name>
    <dbReference type="NCBI Taxonomy" id="291186"/>
    <lineage>
        <taxon>Bacteria</taxon>
        <taxon>Pseudomonadati</taxon>
        <taxon>Bacteroidota</taxon>
        <taxon>Flavobacteriia</taxon>
        <taxon>Flavobacteriales</taxon>
        <taxon>Flavobacteriaceae</taxon>
        <taxon>Bizionia</taxon>
    </lineage>
</organism>
<dbReference type="OrthoDB" id="1410880at2"/>
<evidence type="ECO:0008006" key="4">
    <source>
        <dbReference type="Google" id="ProtNLM"/>
    </source>
</evidence>
<feature type="transmembrane region" description="Helical" evidence="1">
    <location>
        <begin position="124"/>
        <end position="142"/>
    </location>
</feature>
<name>A0A5D0R6Y8_9FLAO</name>
<feature type="transmembrane region" description="Helical" evidence="1">
    <location>
        <begin position="64"/>
        <end position="84"/>
    </location>
</feature>
<dbReference type="AlphaFoldDB" id="A0A5D0R6Y8"/>
<evidence type="ECO:0000256" key="1">
    <source>
        <dbReference type="SAM" id="Phobius"/>
    </source>
</evidence>
<sequence length="428" mass="49969">MFKKPKITYKSSVEFIIYSLVLVYCIFQGAIYSPDSPSYINANSYRSAGYPIFVRAIKLIFQNYFDFFLVLIQAFLGLFAVYILVLKVERLLKLNFLLKLIFIGLLIFPFFAPLEVANNVTSEGLSYPMYLFFLAFSIDFLLNETRKSFLFLLASYTLLVLTRGQFLMLPIVIAIVYVFKYKATIFKRIFLTRLLVFLLAPLALVLLDKTYQQLKDGLFISTPFTYINASASALYVSEADDVYSFDNEDYQNIYKDCHTFLEENNWLMSSKERASYGDYYKDFHLNLGKICNLTLHQRGTEYYVNKGYPIEEASYQIEMAAKGMYPVLVKNNFNKWIHLNYSNFIHGFKSQFLFFLILAIMIFAAFKSIFNAHKYIYILLFLSALIISNGMAVALASHSIMRYLFYNYSLFFLIFVLIFKYIKDVRNS</sequence>
<feature type="transmembrane region" description="Helical" evidence="1">
    <location>
        <begin position="403"/>
        <end position="422"/>
    </location>
</feature>
<evidence type="ECO:0000313" key="2">
    <source>
        <dbReference type="EMBL" id="TYB76859.1"/>
    </source>
</evidence>
<dbReference type="EMBL" id="VSKK01000002">
    <property type="protein sequence ID" value="TYB76859.1"/>
    <property type="molecule type" value="Genomic_DNA"/>
</dbReference>
<feature type="transmembrane region" description="Helical" evidence="1">
    <location>
        <begin position="185"/>
        <end position="207"/>
    </location>
</feature>
<evidence type="ECO:0000313" key="3">
    <source>
        <dbReference type="Proteomes" id="UP000323720"/>
    </source>
</evidence>
<feature type="transmembrane region" description="Helical" evidence="1">
    <location>
        <begin position="96"/>
        <end position="112"/>
    </location>
</feature>
<reference evidence="2 3" key="1">
    <citation type="submission" date="2019-08" db="EMBL/GenBank/DDBJ databases">
        <title>Genomes of Antarctic Bizionia species.</title>
        <authorList>
            <person name="Bowman J.P."/>
        </authorList>
    </citation>
    <scope>NUCLEOTIDE SEQUENCE [LARGE SCALE GENOMIC DNA]</scope>
    <source>
        <strain evidence="2 3">ADA-4</strain>
    </source>
</reference>